<name>A0A2T3B919_AMORE</name>
<evidence type="ECO:0000259" key="3">
    <source>
        <dbReference type="Pfam" id="PF23391"/>
    </source>
</evidence>
<feature type="domain" description="DUF7099" evidence="2">
    <location>
        <begin position="656"/>
        <end position="1026"/>
    </location>
</feature>
<feature type="domain" description="DUF7100" evidence="3">
    <location>
        <begin position="6"/>
        <end position="342"/>
    </location>
</feature>
<dbReference type="SUPFAM" id="SSF50978">
    <property type="entry name" value="WD40 repeat-like"/>
    <property type="match status" value="1"/>
</dbReference>
<accession>A0A2T3B919</accession>
<dbReference type="Pfam" id="PF23392">
    <property type="entry name" value="DUF7101"/>
    <property type="match status" value="1"/>
</dbReference>
<dbReference type="InParanoid" id="A0A2T3B919"/>
<keyword evidence="6" id="KW-1185">Reference proteome</keyword>
<dbReference type="OrthoDB" id="5321461at2759"/>
<dbReference type="Proteomes" id="UP000241818">
    <property type="component" value="Unassembled WGS sequence"/>
</dbReference>
<dbReference type="InterPro" id="IPR055526">
    <property type="entry name" value="DUF7100"/>
</dbReference>
<gene>
    <name evidence="5" type="ORF">M430DRAFT_17297</name>
</gene>
<reference evidence="5 6" key="1">
    <citation type="journal article" date="2018" name="New Phytol.">
        <title>Comparative genomics and transcriptomics depict ericoid mycorrhizal fungi as versatile saprotrophs and plant mutualists.</title>
        <authorList>
            <person name="Martino E."/>
            <person name="Morin E."/>
            <person name="Grelet G.A."/>
            <person name="Kuo A."/>
            <person name="Kohler A."/>
            <person name="Daghino S."/>
            <person name="Barry K.W."/>
            <person name="Cichocki N."/>
            <person name="Clum A."/>
            <person name="Dockter R.B."/>
            <person name="Hainaut M."/>
            <person name="Kuo R.C."/>
            <person name="LaButti K."/>
            <person name="Lindahl B.D."/>
            <person name="Lindquist E.A."/>
            <person name="Lipzen A."/>
            <person name="Khouja H.R."/>
            <person name="Magnuson J."/>
            <person name="Murat C."/>
            <person name="Ohm R.A."/>
            <person name="Singer S.W."/>
            <person name="Spatafora J.W."/>
            <person name="Wang M."/>
            <person name="Veneault-Fourrey C."/>
            <person name="Henrissat B."/>
            <person name="Grigoriev I.V."/>
            <person name="Martin F.M."/>
            <person name="Perotto S."/>
        </authorList>
    </citation>
    <scope>NUCLEOTIDE SEQUENCE [LARGE SCALE GENOMIC DNA]</scope>
    <source>
        <strain evidence="5 6">ATCC 22711</strain>
    </source>
</reference>
<feature type="domain" description="DUF7101" evidence="4">
    <location>
        <begin position="353"/>
        <end position="448"/>
    </location>
</feature>
<evidence type="ECO:0000313" key="6">
    <source>
        <dbReference type="Proteomes" id="UP000241818"/>
    </source>
</evidence>
<organism evidence="5 6">
    <name type="scientific">Amorphotheca resinae ATCC 22711</name>
    <dbReference type="NCBI Taxonomy" id="857342"/>
    <lineage>
        <taxon>Eukaryota</taxon>
        <taxon>Fungi</taxon>
        <taxon>Dikarya</taxon>
        <taxon>Ascomycota</taxon>
        <taxon>Pezizomycotina</taxon>
        <taxon>Leotiomycetes</taxon>
        <taxon>Helotiales</taxon>
        <taxon>Amorphothecaceae</taxon>
        <taxon>Amorphotheca</taxon>
    </lineage>
</organism>
<dbReference type="Gene3D" id="2.130.10.10">
    <property type="entry name" value="YVTN repeat-like/Quinoprotein amine dehydrogenase"/>
    <property type="match status" value="1"/>
</dbReference>
<dbReference type="InterPro" id="IPR055527">
    <property type="entry name" value="DUF7101"/>
</dbReference>
<dbReference type="GeneID" id="36571721"/>
<feature type="compositionally biased region" description="Polar residues" evidence="1">
    <location>
        <begin position="506"/>
        <end position="534"/>
    </location>
</feature>
<proteinExistence type="predicted"/>
<evidence type="ECO:0000259" key="4">
    <source>
        <dbReference type="Pfam" id="PF23392"/>
    </source>
</evidence>
<evidence type="ECO:0008006" key="7">
    <source>
        <dbReference type="Google" id="ProtNLM"/>
    </source>
</evidence>
<feature type="region of interest" description="Disordered" evidence="1">
    <location>
        <begin position="491"/>
        <end position="534"/>
    </location>
</feature>
<protein>
    <recommendedName>
        <fullName evidence="7">WD40 repeat protein</fullName>
    </recommendedName>
</protein>
<dbReference type="InterPro" id="IPR036322">
    <property type="entry name" value="WD40_repeat_dom_sf"/>
</dbReference>
<feature type="compositionally biased region" description="Basic and acidic residues" evidence="1">
    <location>
        <begin position="1076"/>
        <end position="1087"/>
    </location>
</feature>
<feature type="region of interest" description="Disordered" evidence="1">
    <location>
        <begin position="1064"/>
        <end position="1087"/>
    </location>
</feature>
<evidence type="ECO:0000313" key="5">
    <source>
        <dbReference type="EMBL" id="PSS23378.1"/>
    </source>
</evidence>
<dbReference type="Pfam" id="PF23391">
    <property type="entry name" value="DUF7100"/>
    <property type="match status" value="1"/>
</dbReference>
<dbReference type="RefSeq" id="XP_024723424.1">
    <property type="nucleotide sequence ID" value="XM_024863640.1"/>
</dbReference>
<evidence type="ECO:0000259" key="2">
    <source>
        <dbReference type="Pfam" id="PF23388"/>
    </source>
</evidence>
<dbReference type="Pfam" id="PF23388">
    <property type="entry name" value="DUF7099"/>
    <property type="match status" value="1"/>
</dbReference>
<evidence type="ECO:0000256" key="1">
    <source>
        <dbReference type="SAM" id="MobiDB-lite"/>
    </source>
</evidence>
<dbReference type="STRING" id="857342.A0A2T3B919"/>
<dbReference type="InterPro" id="IPR015943">
    <property type="entry name" value="WD40/YVTN_repeat-like_dom_sf"/>
</dbReference>
<sequence>MAAPASSSLFMSLGNAWRLLSLRSDVDDIILELLGHFSLEKIYAESDKETYQHLLTTLLAQLNTIFYFQRLTVPSENLQVGSLGWYLGFLASWEVTLRSVEFILQVVQEGRENLWEAESLRDKYLPEFLLSALRLITLHPKAPSNQRAKDRRERFARIHRSLERIHDSYPGSKSFLFLICREITGALKAEPNGLALPTKMRYELPNLASDLYPLHECLSSQYVSTIAPKTGFSTCDWLSQFLALRDVSHFVVAASIQYSVNRETRDVRLQSSSARTRNAVLHALENLQMPEHLSQVDMIATFSETFRIILPDTPSLERRGSSDSHQYETKMDATDALCLRLSERQVIHRVSDREMMHSLSKITRSISLLDDPTAQVRAIRPRLYAVNCPSSHLAGDSQLRSSEDLKFPEDPSEGSEIMLPSDSKCIYCGEPITMLREVSLAQNTWEILKPLEPNPDTINVERHLPTRFRLEPPKFESGLTLNPNYNNIFSGSSQKSFEPEPYLPHQISSPFSASFPQEPSRSISQALRSPQLSNFRQNLDTQRTDTLLPDGQTPNSSEGGNPFDIQISTETPAIKTTIVEAPISPDSLVSPSTIFRGPRQSRGEQSPRSVCFENVPSLKSRPVPLIATPEKPKSGWRSKISRSRRDSPAVSGDTSSLSSTTLESQRLEEICLKSSTTTSKGSARSKSAKKIRDIKVYLSQNSSYALFWSQSSIHVFDVGKSPPTIIHATSTDSTCVLAALTKVHLAYIIKSQEQKLTLRIINLVQPQTPVVEYRMAQSPYCTSISICPKENYVVVGFDKPIVRFFRTSGSEAPREDRLHSRYHEECKEKDCAPVGTLSFSTDGLALLASTRSLKNGTISFYSWRYPFDTFQEESKCRYHVALHESEDNGVSSAIFRPGSGMEPNLICVTTWTLSGSPLLIQPENGQKSDIKTDRAGHQGQLGSRIQCATFSPSGKELAMVNAKGHLYQIVNLNSNPLDVRRIATSLELTKKEDFFAMSYMALPDEDAIVLAWADSSKDLGYVKKIPVRSQGITSTATAHGSMHMSHDMQTVIRYELPGEGICSPGTPAEMSAPEDDGPHKGKMKENY</sequence>
<dbReference type="InterPro" id="IPR055525">
    <property type="entry name" value="DUF7099"/>
</dbReference>
<dbReference type="AlphaFoldDB" id="A0A2T3B919"/>
<dbReference type="EMBL" id="KZ679008">
    <property type="protein sequence ID" value="PSS23378.1"/>
    <property type="molecule type" value="Genomic_DNA"/>
</dbReference>
<feature type="region of interest" description="Disordered" evidence="1">
    <location>
        <begin position="585"/>
        <end position="662"/>
    </location>
</feature>